<protein>
    <recommendedName>
        <fullName evidence="9">Major facilitator superfamily (MFS) profile domain-containing protein</fullName>
    </recommendedName>
</protein>
<dbReference type="SUPFAM" id="SSF103473">
    <property type="entry name" value="MFS general substrate transporter"/>
    <property type="match status" value="1"/>
</dbReference>
<feature type="transmembrane region" description="Helical" evidence="8">
    <location>
        <begin position="450"/>
        <end position="469"/>
    </location>
</feature>
<dbReference type="InterPro" id="IPR036259">
    <property type="entry name" value="MFS_trans_sf"/>
</dbReference>
<organism evidence="10 11">
    <name type="scientific">Coleophoma crateriformis</name>
    <dbReference type="NCBI Taxonomy" id="565419"/>
    <lineage>
        <taxon>Eukaryota</taxon>
        <taxon>Fungi</taxon>
        <taxon>Dikarya</taxon>
        <taxon>Ascomycota</taxon>
        <taxon>Pezizomycotina</taxon>
        <taxon>Leotiomycetes</taxon>
        <taxon>Helotiales</taxon>
        <taxon>Dermateaceae</taxon>
        <taxon>Coleophoma</taxon>
    </lineage>
</organism>
<evidence type="ECO:0000256" key="8">
    <source>
        <dbReference type="SAM" id="Phobius"/>
    </source>
</evidence>
<dbReference type="GO" id="GO:0016020">
    <property type="term" value="C:membrane"/>
    <property type="evidence" value="ECO:0007669"/>
    <property type="project" value="UniProtKB-SubCell"/>
</dbReference>
<dbReference type="PANTHER" id="PTHR48022:SF64">
    <property type="entry name" value="MAJOR FACILITATOR SUPERFAMILY (MFS) PROFILE DOMAIN-CONTAINING PROTEIN"/>
    <property type="match status" value="1"/>
</dbReference>
<dbReference type="EMBL" id="PDLN01000005">
    <property type="protein sequence ID" value="RDW85363.1"/>
    <property type="molecule type" value="Genomic_DNA"/>
</dbReference>
<dbReference type="PANTHER" id="PTHR48022">
    <property type="entry name" value="PLASTIDIC GLUCOSE TRANSPORTER 4"/>
    <property type="match status" value="1"/>
</dbReference>
<evidence type="ECO:0000256" key="7">
    <source>
        <dbReference type="RuleBase" id="RU003346"/>
    </source>
</evidence>
<dbReference type="Gene3D" id="1.20.1250.20">
    <property type="entry name" value="MFS general substrate transporter like domains"/>
    <property type="match status" value="1"/>
</dbReference>
<accession>A0A3D8SGG1</accession>
<dbReference type="InterPro" id="IPR020846">
    <property type="entry name" value="MFS_dom"/>
</dbReference>
<feature type="transmembrane region" description="Helical" evidence="8">
    <location>
        <begin position="163"/>
        <end position="183"/>
    </location>
</feature>
<dbReference type="InterPro" id="IPR005828">
    <property type="entry name" value="MFS_sugar_transport-like"/>
</dbReference>
<comment type="caution">
    <text evidence="10">The sequence shown here is derived from an EMBL/GenBank/DDBJ whole genome shotgun (WGS) entry which is preliminary data.</text>
</comment>
<feature type="transmembrane region" description="Helical" evidence="8">
    <location>
        <begin position="134"/>
        <end position="151"/>
    </location>
</feature>
<evidence type="ECO:0000313" key="10">
    <source>
        <dbReference type="EMBL" id="RDW85363.1"/>
    </source>
</evidence>
<feature type="transmembrane region" description="Helical" evidence="8">
    <location>
        <begin position="72"/>
        <end position="92"/>
    </location>
</feature>
<keyword evidence="4 8" id="KW-0812">Transmembrane</keyword>
<evidence type="ECO:0000259" key="9">
    <source>
        <dbReference type="PROSITE" id="PS50850"/>
    </source>
</evidence>
<name>A0A3D8SGG1_9HELO</name>
<dbReference type="GO" id="GO:0005351">
    <property type="term" value="F:carbohydrate:proton symporter activity"/>
    <property type="evidence" value="ECO:0007669"/>
    <property type="project" value="TreeGrafter"/>
</dbReference>
<comment type="similarity">
    <text evidence="2 7">Belongs to the major facilitator superfamily. Sugar transporter (TC 2.A.1.1) family.</text>
</comment>
<comment type="subcellular location">
    <subcellularLocation>
        <location evidence="1">Membrane</location>
        <topology evidence="1">Multi-pass membrane protein</topology>
    </subcellularLocation>
</comment>
<dbReference type="InterPro" id="IPR003663">
    <property type="entry name" value="Sugar/inositol_transpt"/>
</dbReference>
<keyword evidence="5 8" id="KW-1133">Transmembrane helix</keyword>
<evidence type="ECO:0000256" key="1">
    <source>
        <dbReference type="ARBA" id="ARBA00004141"/>
    </source>
</evidence>
<feature type="transmembrane region" description="Helical" evidence="8">
    <location>
        <begin position="104"/>
        <end position="122"/>
    </location>
</feature>
<feature type="transmembrane region" description="Helical" evidence="8">
    <location>
        <begin position="420"/>
        <end position="438"/>
    </location>
</feature>
<dbReference type="NCBIfam" id="TIGR00879">
    <property type="entry name" value="SP"/>
    <property type="match status" value="1"/>
</dbReference>
<dbReference type="AlphaFoldDB" id="A0A3D8SGG1"/>
<evidence type="ECO:0000256" key="6">
    <source>
        <dbReference type="ARBA" id="ARBA00023136"/>
    </source>
</evidence>
<dbReference type="OrthoDB" id="6133115at2759"/>
<evidence type="ECO:0000256" key="2">
    <source>
        <dbReference type="ARBA" id="ARBA00010992"/>
    </source>
</evidence>
<proteinExistence type="inferred from homology"/>
<evidence type="ECO:0000313" key="11">
    <source>
        <dbReference type="Proteomes" id="UP000256328"/>
    </source>
</evidence>
<feature type="domain" description="Major facilitator superfamily (MFS) profile" evidence="9">
    <location>
        <begin position="36"/>
        <end position="473"/>
    </location>
</feature>
<feature type="transmembrane region" description="Helical" evidence="8">
    <location>
        <begin position="326"/>
        <end position="344"/>
    </location>
</feature>
<keyword evidence="6 8" id="KW-0472">Membrane</keyword>
<dbReference type="Pfam" id="PF00083">
    <property type="entry name" value="Sugar_tr"/>
    <property type="match status" value="1"/>
</dbReference>
<feature type="transmembrane region" description="Helical" evidence="8">
    <location>
        <begin position="284"/>
        <end position="306"/>
    </location>
</feature>
<gene>
    <name evidence="10" type="ORF">BP5796_03688</name>
</gene>
<reference evidence="10 11" key="1">
    <citation type="journal article" date="2018" name="IMA Fungus">
        <title>IMA Genome-F 9: Draft genome sequence of Annulohypoxylon stygium, Aspergillus mulundensis, Berkeleyomyces basicola (syn. Thielaviopsis basicola), Ceratocystis smalleyi, two Cercospora beticola strains, Coleophoma cylindrospora, Fusarium fracticaudum, Phialophora cf. hyalina, and Morchella septimelata.</title>
        <authorList>
            <person name="Wingfield B.D."/>
            <person name="Bills G.F."/>
            <person name="Dong Y."/>
            <person name="Huang W."/>
            <person name="Nel W.J."/>
            <person name="Swalarsk-Parry B.S."/>
            <person name="Vaghefi N."/>
            <person name="Wilken P.M."/>
            <person name="An Z."/>
            <person name="de Beer Z.W."/>
            <person name="De Vos L."/>
            <person name="Chen L."/>
            <person name="Duong T.A."/>
            <person name="Gao Y."/>
            <person name="Hammerbacher A."/>
            <person name="Kikkert J.R."/>
            <person name="Li Y."/>
            <person name="Li H."/>
            <person name="Li K."/>
            <person name="Li Q."/>
            <person name="Liu X."/>
            <person name="Ma X."/>
            <person name="Naidoo K."/>
            <person name="Pethybridge S.J."/>
            <person name="Sun J."/>
            <person name="Steenkamp E.T."/>
            <person name="van der Nest M.A."/>
            <person name="van Wyk S."/>
            <person name="Wingfield M.J."/>
            <person name="Xiong C."/>
            <person name="Yue Q."/>
            <person name="Zhang X."/>
        </authorList>
    </citation>
    <scope>NUCLEOTIDE SEQUENCE [LARGE SCALE GENOMIC DNA]</scope>
    <source>
        <strain evidence="10 11">BP5796</strain>
    </source>
</reference>
<sequence>MNFLYSQPANQAWAKYANNADPKWWKDRGLTMSMLVIFAIWLTQSTDGYDKSLTSSIQSMTAWKTAMGKPNAHSLGLINASLSMGGLVFAVPASYIEDWFGRRAGIFFGMVLLLAGSIIQSAANSVGVFTGGRVLVGAGIAAAVTCAPILCQEISHPRMRGQVASLYNVMFNFGAIFVTWIAYGTAYLGNNQWAWRIPTIGQNVPCLLVLLALPWIPESPRWLVQKGKVDEAHQILAKYHANGKMDDELVLFELSEIREAVQLEKDSRLSWVQCFATPGNRKRFLLLTLVSIVTNWNGKAIVTYYFSSVLKLIGITQQTHVTGFNAGIQVFNLVATLIGAGVCESWGRRRVWLSAFGIMVVANVIQTACSAAYAHHASSGAGIGTLVGVFLYSFGFDLACNPLLFTYEVEIMTLGLRSKGLAWAVTLNNGQGVAISYANSVGLAALGWKFYLVYLALLIVFIVIIYFFFPETSGKTLEEVAVMFDGEDSLLYIRNHAEMDMSAAGVGSAGVGYISQVVGGNDTKLTEKV</sequence>
<evidence type="ECO:0000256" key="3">
    <source>
        <dbReference type="ARBA" id="ARBA00022448"/>
    </source>
</evidence>
<evidence type="ECO:0000256" key="4">
    <source>
        <dbReference type="ARBA" id="ARBA00022692"/>
    </source>
</evidence>
<dbReference type="InterPro" id="IPR050360">
    <property type="entry name" value="MFS_Sugar_Transporters"/>
</dbReference>
<keyword evidence="11" id="KW-1185">Reference proteome</keyword>
<feature type="transmembrane region" description="Helical" evidence="8">
    <location>
        <begin position="380"/>
        <end position="399"/>
    </location>
</feature>
<dbReference type="PROSITE" id="PS50850">
    <property type="entry name" value="MFS"/>
    <property type="match status" value="1"/>
</dbReference>
<dbReference type="Proteomes" id="UP000256328">
    <property type="component" value="Unassembled WGS sequence"/>
</dbReference>
<evidence type="ECO:0000256" key="5">
    <source>
        <dbReference type="ARBA" id="ARBA00022989"/>
    </source>
</evidence>
<dbReference type="FunFam" id="1.20.1250.20:FF:000134">
    <property type="entry name" value="MFS sugar transporter protein"/>
    <property type="match status" value="1"/>
</dbReference>
<keyword evidence="3 7" id="KW-0813">Transport</keyword>
<feature type="transmembrane region" description="Helical" evidence="8">
    <location>
        <begin position="351"/>
        <end position="374"/>
    </location>
</feature>